<evidence type="ECO:0000259" key="9">
    <source>
        <dbReference type="PROSITE" id="PS50157"/>
    </source>
</evidence>
<evidence type="ECO:0000256" key="8">
    <source>
        <dbReference type="SAM" id="MobiDB-lite"/>
    </source>
</evidence>
<accession>A0A2J6SGN1</accession>
<keyword evidence="3" id="KW-0645">Protease</keyword>
<dbReference type="GO" id="GO:0004843">
    <property type="term" value="F:cysteine-type deubiquitinase activity"/>
    <property type="evidence" value="ECO:0007669"/>
    <property type="project" value="UniProtKB-EC"/>
</dbReference>
<evidence type="ECO:0000256" key="7">
    <source>
        <dbReference type="PROSITE-ProRule" id="PRU00042"/>
    </source>
</evidence>
<keyword evidence="7" id="KW-0862">Zinc</keyword>
<organism evidence="10 11">
    <name type="scientific">Hyaloscypha bicolor E</name>
    <dbReference type="NCBI Taxonomy" id="1095630"/>
    <lineage>
        <taxon>Eukaryota</taxon>
        <taxon>Fungi</taxon>
        <taxon>Dikarya</taxon>
        <taxon>Ascomycota</taxon>
        <taxon>Pezizomycotina</taxon>
        <taxon>Leotiomycetes</taxon>
        <taxon>Helotiales</taxon>
        <taxon>Hyaloscyphaceae</taxon>
        <taxon>Hyaloscypha</taxon>
        <taxon>Hyaloscypha bicolor</taxon>
    </lineage>
</organism>
<keyword evidence="7" id="KW-0863">Zinc-finger</keyword>
<keyword evidence="4" id="KW-0833">Ubl conjugation pathway</keyword>
<dbReference type="InterPro" id="IPR022105">
    <property type="entry name" value="DUF3645"/>
</dbReference>
<dbReference type="GO" id="GO:0006508">
    <property type="term" value="P:proteolysis"/>
    <property type="evidence" value="ECO:0007669"/>
    <property type="project" value="UniProtKB-KW"/>
</dbReference>
<dbReference type="Pfam" id="PF12359">
    <property type="entry name" value="DUF3645"/>
    <property type="match status" value="1"/>
</dbReference>
<dbReference type="STRING" id="1095630.A0A2J6SGN1"/>
<name>A0A2J6SGN1_9HELO</name>
<comment type="catalytic activity">
    <reaction evidence="1">
        <text>Thiol-dependent hydrolysis of ester, thioester, amide, peptide and isopeptide bonds formed by the C-terminal Gly of ubiquitin (a 76-residue protein attached to proteins as an intracellular targeting signal).</text>
        <dbReference type="EC" id="3.4.19.12"/>
    </reaction>
</comment>
<evidence type="ECO:0000256" key="3">
    <source>
        <dbReference type="ARBA" id="ARBA00022670"/>
    </source>
</evidence>
<dbReference type="PROSITE" id="PS50157">
    <property type="entry name" value="ZINC_FINGER_C2H2_2"/>
    <property type="match status" value="1"/>
</dbReference>
<evidence type="ECO:0000313" key="10">
    <source>
        <dbReference type="EMBL" id="PMD49890.1"/>
    </source>
</evidence>
<dbReference type="PANTHER" id="PTHR13367:SF32">
    <property type="entry name" value="DUF6606 DOMAIN-CONTAINING PROTEIN"/>
    <property type="match status" value="1"/>
</dbReference>
<evidence type="ECO:0000256" key="4">
    <source>
        <dbReference type="ARBA" id="ARBA00022786"/>
    </source>
</evidence>
<dbReference type="Pfam" id="PF12340">
    <property type="entry name" value="DUF3638"/>
    <property type="match status" value="1"/>
</dbReference>
<evidence type="ECO:0000256" key="5">
    <source>
        <dbReference type="ARBA" id="ARBA00022801"/>
    </source>
</evidence>
<dbReference type="RefSeq" id="XP_024726794.1">
    <property type="nucleotide sequence ID" value="XM_024884259.1"/>
</dbReference>
<evidence type="ECO:0000256" key="2">
    <source>
        <dbReference type="ARBA" id="ARBA00012759"/>
    </source>
</evidence>
<dbReference type="Proteomes" id="UP000235371">
    <property type="component" value="Unassembled WGS sequence"/>
</dbReference>
<keyword evidence="7" id="KW-0479">Metal-binding</keyword>
<feature type="compositionally biased region" description="Acidic residues" evidence="8">
    <location>
        <begin position="3428"/>
        <end position="3449"/>
    </location>
</feature>
<dbReference type="InterPro" id="IPR051346">
    <property type="entry name" value="OTU_Deubiquitinase"/>
</dbReference>
<keyword evidence="11" id="KW-1185">Reference proteome</keyword>
<dbReference type="InParanoid" id="A0A2J6SGN1"/>
<dbReference type="PANTHER" id="PTHR13367">
    <property type="entry name" value="UBIQUITIN THIOESTERASE"/>
    <property type="match status" value="1"/>
</dbReference>
<dbReference type="EMBL" id="KZ613919">
    <property type="protein sequence ID" value="PMD49890.1"/>
    <property type="molecule type" value="Genomic_DNA"/>
</dbReference>
<evidence type="ECO:0000256" key="1">
    <source>
        <dbReference type="ARBA" id="ARBA00000707"/>
    </source>
</evidence>
<dbReference type="PROSITE" id="PS00028">
    <property type="entry name" value="ZINC_FINGER_C2H2_1"/>
    <property type="match status" value="1"/>
</dbReference>
<gene>
    <name evidence="10" type="ORF">K444DRAFT_638472</name>
</gene>
<evidence type="ECO:0000256" key="6">
    <source>
        <dbReference type="ARBA" id="ARBA00022807"/>
    </source>
</evidence>
<sequence length="3468" mass="392338">MEALADQFLNLPEGYDSDGAASEDEQPIAFRQGMRQIRVIFENALENRTTSKKALKNHRPISAAPGTQEHRERWYNIFMAFFKTLNLPPAAKPHADHVYRFMDVAARTLIKSSIGNKDLPSLSTLQTGLRYVLGMLVEIHGFTATKQDSKRMESLFNKLVKDKVLFKGKWRKPNRVGFQTILYLVDAWMSSGLKDGVLSWDVHISKQLSIVLIGSFGSRCGDVVRSRMYAGMQCLCYKDLALSFSGGDDTQDLILNVTLRFVKGYKDMDNVDRCFRVDALHSNAHNATCAVKMLLIQALRVGAVAAKSWSELKAQTLGRADKTVQWTTPDHPVIPALIGHNAFLDLAKPASVQQPLRNIHAMALKAQFVNKFRVHDLRHGVLADLAHLDDQSKIRGHASMASAASVGHRMSTFMADTTESYIGGSDASTWTLRAESSWTDSRRPKISQVPFISRPIPLDEAVNYCQSMKWDHLDKAKIKRARYDLRVRQEEEWRATCRTDAAPFVAAPSAASNPALQPLAPKDINAKIATRASSDDDKIDPSLLALSVPGKVLLQSTPSIPVTESAAPILDALYQPWSDPDKVESEKALNEEEADNAQHLIGLILGSSEDGQSATTEDLATAEEAEEAEFLDALEDSPAQYATDDPIHANADEFIKYFSSMNVTKHTVLWGLSESKFNEKVEQYLPCGNSRDRPTRFVFSCPNRIYGCPYTSSYGLQVGRHHAICTKTSAEVTLASEKPATRSFKCRKEGCAEEFASVAIRYIHEREHSWTRKQCDLGCTDGAWFDQYVQWQRHRDRYHDDRWDVTTTCSFPGCTRTDPFAAQSDLCTNNEPSHGKEGKLSRHAACKGSRMTIFNDPGKGCFGERYYTESDDSSRLQTLHQQIETAAEQARTAKEQEWQEKTLEFKKLVQEASEASCVIITNEFLVKTHDDRHCTKCYLDRKVRRFRMDAHEHPLPADPIHAKTVVFELSCPNAFAAYRDCSWQIISSLAFPTAQVPAFEPRVLLGDYSELKPYIQSSPRFPVGVEDICLPNGLKLGYFDTRLKIWPARLPQTQKATFAHHCQFAMPANSPFSSLNISTDFAMDLKGPSSYEIVASQSRCPSGLNIHEYMSFQTLFSGKSRRWPQILVELGSSNLNFSTEATTTLMTFLALQIGPGDKEDPLGVVHGVFRDEAFCKRLVDQLGQRLDGISSNWRETNCMETLITIAHRLFELGDSVSADAVKLLEKARAITSNWISALRSEIQTATDAETSRRCSRYAFWAALLCRRTFTLYGDQPRLPPTALRSFIECSVSLQDNMVSNPAMLPLALKNALIRDFKMVHQMRFTLRYSLESSEDSLISSITTIWPDVGGIQSRKFSRFEFLPDPDQWWVQVIIDATSQTTQQTVHFHLLEGHLLVMGKPIGKLPPEWRTAVVLQQLFGNQALLTYPSSLPGMTYMLAIMMNGHQIHLGFRNGEVFVRARVHDTVLELIPPQVFGTLDHFDLPASLVDNCVHWLDLRTRIIEIRQPPNIWTSKQSNWLLNFSAGYATRRTSTLVDPHSPLFQRIARTFEHFESRRHLTAFQPGRGKLTVELRRLELSFFVNGKNLFESPQLRSEIDPNQDAGTWYGLSSKLVLREVAKVRDPVTHYLSSVPQRQRSILVPMGEIRYGRNGQHISLFVANDGDYAKFTINDVLGRLDCPAEPRLLYLKAMYHAYTSFVLPDPLIGRTGTEEALHCLKSGYCQPWTPVTTGPYRGLQLIARLTPRREYYPKDMEVMQTTFWDPHLTTVIQHDGYRAIVDAILEKSKQLSVFSLEKIHLPPLEPVGETHLILRSRLRRESYQRQNSDSDALQPAEDEPYAARDRWRVSQGRTNVIECTNLIRVWPSALPTTRDLAGILQNWPTIGGYKGCFGKVLLTDLLDVQWATDWGSLVNLCRESSSKDAYQLMFLFAIMSFRHDVDMDVLRTLIAFTVLQDLKVLSPPKWPAYSQFRQNQVPRIDYLLQLMKSCLVPYRGDLRSTFEFNLNPKQRRRLESAELAHEEQQEADSKSLAEFLLKQWPCPEPTIEGLPMSTPLLVNVGKALEVIRPEWLRLFQNLEHSDYVSQVQRVLDCHHANLRRPEEPLVLGFGEQDIFQRCDRGGTFPTLQKLLSKAIEVKSGCLTLSHTFESNRTRPMPNPNLDNGRQQKLAPALSPEIRELETIIGIVAKSRSAVRRQYGEDLFQSLKALQQFRSASQEQQHNSVNAARLAVETSQARLDIQNQLDRLRKALEREEPAHWLQQAGLWPSITPVTLLENLRSTSSCEFGYGIKNDLLSYAQSITVLQRLLRVEDALQKGNMQRLMEEQENLGHSNWKPLDYPDWLLLEIDSNILIRPGQVDVTLATISPESGSNSVLQMNMGQGKTSCIIPMVAAVLADGSNLLRVVVPKPLLLQTAQLLHARLGGLLGRELRHIPFSRKTPTRSATIEAFHRIHRDIQKSSGILLALPEHLLSFMLSGLQRLSDARIPEAASMIKVQNWLTRRARDVLDECDNILALRTQLIYPSGSQKTVDGHPIRWEIAEALLGHIDGHLHNLHKGYPHSIEVVRREQECSKSDRLSIKKFISEAKVSPEVTHSISKLFSDKPAFRQAIYLLRGLLVHRILLMTLKKRWNVQYGLHPTRDPIAVPYHAKGAPSDQAEWGHPDVAILFTCLAFYYDGLNIAHLRQTLEHVLKSDDPSQVYDRFSQNSSLPDSLREWNAINVDDEAQLKEIWQHVRYNVLVIDYFLNNFVFPRHARQFQVKLQASGWDIPLFSTSNTPVNGDPKLKPSMASTTGFSGTNDWKGMLPLTISQHDLPGLSHTNAEVLTYLLQPRNRKYVLAANSRGRHISEHELLGKIYREGIRVLIDAGAQILEMDNLSLVKAWLEIAHEAPAAIYFDKNNKPQVLYRKGHQMPLVASPYADDLGECLVYLDEAHTRGTDLKMPTYARGALTLGLGQTKDHTVQAAMRLRQLGTSQSITFFAPPEVHQSILDLRKKESSDPLCSYDVICWLLEQTCSGIEQLQPLYFSQGADFCRRAQAALDHSEFVANPQQREAYLTSLRQVEQQTLEQLYGHNMKAKSSTPFGKLSPRISVFIKELNTRRKGFQDTGNAVHGSALQEVEQEREVAYEANQAFFAVEAVREVQKPVHYPAFTFPGLHRSIISFAKTGRLAADSAAYEQAFSALRRTAVGRKYGITGDATSGKLYVSTEFTKTVNVPSGRPYDQFQRQVNWILWSTVSETALIIIPEEAEHLLQLVKESASPPTHILTYAAPVTRKMLHFNDLQYYAVPSLPSDWEAPLWLRTELGIYSGRLYFEYSEYKSLLEYLGVREETGRIGEDEVDDVGLQVDRVEEEPETSTVELDIEQKAKAFTREPLNFLQEWLAVRRKGQDFAHTPMGFICHGKQLLESHPFFSPNDSDQIRKEVQIKKARTTSGGEDEAEGELYDEEAYSDNVGEDVDDFNDAELLYEEVDEGSE</sequence>
<feature type="domain" description="C2H2-type" evidence="9">
    <location>
        <begin position="744"/>
        <end position="773"/>
    </location>
</feature>
<proteinExistence type="predicted"/>
<reference evidence="10 11" key="1">
    <citation type="submission" date="2016-04" db="EMBL/GenBank/DDBJ databases">
        <title>A degradative enzymes factory behind the ericoid mycorrhizal symbiosis.</title>
        <authorList>
            <consortium name="DOE Joint Genome Institute"/>
            <person name="Martino E."/>
            <person name="Morin E."/>
            <person name="Grelet G."/>
            <person name="Kuo A."/>
            <person name="Kohler A."/>
            <person name="Daghino S."/>
            <person name="Barry K."/>
            <person name="Choi C."/>
            <person name="Cichocki N."/>
            <person name="Clum A."/>
            <person name="Copeland A."/>
            <person name="Hainaut M."/>
            <person name="Haridas S."/>
            <person name="Labutti K."/>
            <person name="Lindquist E."/>
            <person name="Lipzen A."/>
            <person name="Khouja H.-R."/>
            <person name="Murat C."/>
            <person name="Ohm R."/>
            <person name="Olson A."/>
            <person name="Spatafora J."/>
            <person name="Veneault-Fourrey C."/>
            <person name="Henrissat B."/>
            <person name="Grigoriev I."/>
            <person name="Martin F."/>
            <person name="Perotto S."/>
        </authorList>
    </citation>
    <scope>NUCLEOTIDE SEQUENCE [LARGE SCALE GENOMIC DNA]</scope>
    <source>
        <strain evidence="10 11">E</strain>
    </source>
</reference>
<dbReference type="EC" id="3.4.19.12" evidence="2"/>
<dbReference type="OrthoDB" id="3182339at2759"/>
<dbReference type="GO" id="GO:0008270">
    <property type="term" value="F:zinc ion binding"/>
    <property type="evidence" value="ECO:0007669"/>
    <property type="project" value="UniProtKB-KW"/>
</dbReference>
<keyword evidence="5" id="KW-0378">Hydrolase</keyword>
<dbReference type="InterPro" id="IPR022099">
    <property type="entry name" value="DUF3638"/>
</dbReference>
<keyword evidence="6" id="KW-0788">Thiol protease</keyword>
<protein>
    <recommendedName>
        <fullName evidence="2">ubiquitinyl hydrolase 1</fullName>
        <ecNumber evidence="2">3.4.19.12</ecNumber>
    </recommendedName>
</protein>
<evidence type="ECO:0000313" key="11">
    <source>
        <dbReference type="Proteomes" id="UP000235371"/>
    </source>
</evidence>
<feature type="region of interest" description="Disordered" evidence="8">
    <location>
        <begin position="3420"/>
        <end position="3449"/>
    </location>
</feature>
<dbReference type="InterPro" id="IPR013087">
    <property type="entry name" value="Znf_C2H2_type"/>
</dbReference>
<dbReference type="GeneID" id="36592336"/>